<sequence length="526" mass="60170">MFSLISEPWLPVLNNAGQRKKISPLQLADDAIIELDWPRADFQGAAYQLLIGMLQIACAPQDEEEWQTIWEEGLDPEKLRQGLNAIAPAMQFGKQKPSFLQDYSSLEVDNSSISGLLIDAPGGNALKLNKDHFVKRSSYIRFCPHCTAMALYTVQTNSPAAGAGFRTSMRGGGPITTLVMPQEQNQPLWKKLWLNIIPQRVSLESSQYPLVFPWLIPTLSSESAANKVTPDNAHPLQAYWGMPRRLEIDFSTTESGECDLCGEPHSDLLTQIRSKNYGVQYEGWLHPLSPYRKPLKDVTSPWLAVKGQSGGLAYKDWLGLMVESEDRFNYLKMAEVVRIHGDRDDVDIKTGLWCFGYDMDNAKARCWYEHRLPLSLIPLSMLRLMESVLRQSIELATSSLPLLRQALKEAWFENPKEAKGDFSLVDIAFWQQTERDFRHLWLALMKHPDPIAPESRSALRRWISDIEHYLFSTFDRQAFTNPEESNDLHRILTARKKLAKEFNKQKILNLLRELSIERKEKVDVQK</sequence>
<dbReference type="CDD" id="cd09669">
    <property type="entry name" value="Cse1_I-E"/>
    <property type="match status" value="1"/>
</dbReference>
<organism evidence="1 2">
    <name type="scientific">Limnobaculum zhutongyuii</name>
    <dbReference type="NCBI Taxonomy" id="2498113"/>
    <lineage>
        <taxon>Bacteria</taxon>
        <taxon>Pseudomonadati</taxon>
        <taxon>Pseudomonadota</taxon>
        <taxon>Gammaproteobacteria</taxon>
        <taxon>Enterobacterales</taxon>
        <taxon>Budviciaceae</taxon>
        <taxon>Limnobaculum</taxon>
    </lineage>
</organism>
<proteinExistence type="predicted"/>
<evidence type="ECO:0000313" key="2">
    <source>
        <dbReference type="Proteomes" id="UP000293154"/>
    </source>
</evidence>
<accession>A0A411WKM1</accession>
<dbReference type="OrthoDB" id="5392377at2"/>
<dbReference type="KEGG" id="prag:EKN56_10355"/>
<dbReference type="AlphaFoldDB" id="A0A411WKM1"/>
<reference evidence="1 2" key="1">
    <citation type="submission" date="2019-03" db="EMBL/GenBank/DDBJ databases">
        <title>Pragia sp. nov. isolated from the gut tract of Carduelis flavirostris.</title>
        <authorList>
            <person name="Ge Y."/>
        </authorList>
    </citation>
    <scope>NUCLEOTIDE SEQUENCE [LARGE SCALE GENOMIC DNA]</scope>
    <source>
        <strain evidence="1 2">CF-458</strain>
    </source>
</reference>
<dbReference type="EMBL" id="CP034752">
    <property type="protein sequence ID" value="QBH96774.1"/>
    <property type="molecule type" value="Genomic_DNA"/>
</dbReference>
<dbReference type="NCBIfam" id="TIGR02547">
    <property type="entry name" value="casA_cse1"/>
    <property type="match status" value="1"/>
</dbReference>
<dbReference type="Proteomes" id="UP000293154">
    <property type="component" value="Chromosome"/>
</dbReference>
<gene>
    <name evidence="1" type="primary">casA</name>
    <name evidence="1" type="ORF">EKN56_10355</name>
</gene>
<dbReference type="Pfam" id="PF09481">
    <property type="entry name" value="CRISPR_Cse1"/>
    <property type="match status" value="1"/>
</dbReference>
<keyword evidence="2" id="KW-1185">Reference proteome</keyword>
<dbReference type="InterPro" id="IPR013381">
    <property type="entry name" value="CRISPR-assoc_prot_Cse1"/>
</dbReference>
<name>A0A411WKM1_9GAMM</name>
<dbReference type="RefSeq" id="WP_130591718.1">
    <property type="nucleotide sequence ID" value="NZ_CP034752.1"/>
</dbReference>
<evidence type="ECO:0000313" key="1">
    <source>
        <dbReference type="EMBL" id="QBH96774.1"/>
    </source>
</evidence>
<protein>
    <submittedName>
        <fullName evidence="1">Type I-E CRISPR-associated protein Cse1/CasA</fullName>
    </submittedName>
</protein>